<dbReference type="NCBIfam" id="TIGR01141">
    <property type="entry name" value="hisC"/>
    <property type="match status" value="1"/>
</dbReference>
<dbReference type="GO" id="GO:0004400">
    <property type="term" value="F:histidinol-phosphate transaminase activity"/>
    <property type="evidence" value="ECO:0007669"/>
    <property type="project" value="UniProtKB-UniRule"/>
</dbReference>
<evidence type="ECO:0000313" key="11">
    <source>
        <dbReference type="Proteomes" id="UP000824208"/>
    </source>
</evidence>
<proteinExistence type="inferred from homology"/>
<comment type="catalytic activity">
    <reaction evidence="7 8">
        <text>L-histidinol phosphate + 2-oxoglutarate = 3-(imidazol-4-yl)-2-oxopropyl phosphate + L-glutamate</text>
        <dbReference type="Rhea" id="RHEA:23744"/>
        <dbReference type="ChEBI" id="CHEBI:16810"/>
        <dbReference type="ChEBI" id="CHEBI:29985"/>
        <dbReference type="ChEBI" id="CHEBI:57766"/>
        <dbReference type="ChEBI" id="CHEBI:57980"/>
        <dbReference type="EC" id="2.6.1.9"/>
    </reaction>
</comment>
<dbReference type="PANTHER" id="PTHR43643:SF3">
    <property type="entry name" value="HISTIDINOL-PHOSPHATE AMINOTRANSFERASE"/>
    <property type="match status" value="1"/>
</dbReference>
<dbReference type="PANTHER" id="PTHR43643">
    <property type="entry name" value="HISTIDINOL-PHOSPHATE AMINOTRANSFERASE 2"/>
    <property type="match status" value="1"/>
</dbReference>
<evidence type="ECO:0000256" key="5">
    <source>
        <dbReference type="ARBA" id="ARBA00022679"/>
    </source>
</evidence>
<dbReference type="Gene3D" id="3.90.1150.10">
    <property type="entry name" value="Aspartate Aminotransferase, domain 1"/>
    <property type="match status" value="1"/>
</dbReference>
<keyword evidence="5 8" id="KW-0808">Transferase</keyword>
<evidence type="ECO:0000256" key="8">
    <source>
        <dbReference type="HAMAP-Rule" id="MF_01023"/>
    </source>
</evidence>
<dbReference type="PROSITE" id="PS00599">
    <property type="entry name" value="AA_TRANSFER_CLASS_2"/>
    <property type="match status" value="1"/>
</dbReference>
<dbReference type="AlphaFoldDB" id="A0A9D2MA17"/>
<evidence type="ECO:0000256" key="1">
    <source>
        <dbReference type="ARBA" id="ARBA00001933"/>
    </source>
</evidence>
<dbReference type="EMBL" id="DWYC01000027">
    <property type="protein sequence ID" value="HJB56374.1"/>
    <property type="molecule type" value="Genomic_DNA"/>
</dbReference>
<evidence type="ECO:0000256" key="4">
    <source>
        <dbReference type="ARBA" id="ARBA00022576"/>
    </source>
</evidence>
<dbReference type="Gene3D" id="3.40.640.10">
    <property type="entry name" value="Type I PLP-dependent aspartate aminotransferase-like (Major domain)"/>
    <property type="match status" value="1"/>
</dbReference>
<dbReference type="CDD" id="cd00609">
    <property type="entry name" value="AAT_like"/>
    <property type="match status" value="1"/>
</dbReference>
<dbReference type="EC" id="2.6.1.9" evidence="8"/>
<dbReference type="InterPro" id="IPR015421">
    <property type="entry name" value="PyrdxlP-dep_Trfase_major"/>
</dbReference>
<feature type="modified residue" description="N6-(pyridoxal phosphate)lysine" evidence="8">
    <location>
        <position position="210"/>
    </location>
</feature>
<evidence type="ECO:0000259" key="9">
    <source>
        <dbReference type="Pfam" id="PF00155"/>
    </source>
</evidence>
<evidence type="ECO:0000256" key="3">
    <source>
        <dbReference type="ARBA" id="ARBA00011738"/>
    </source>
</evidence>
<dbReference type="InterPro" id="IPR001917">
    <property type="entry name" value="Aminotrans_II_pyridoxalP_BS"/>
</dbReference>
<evidence type="ECO:0000256" key="7">
    <source>
        <dbReference type="ARBA" id="ARBA00047481"/>
    </source>
</evidence>
<dbReference type="GO" id="GO:0030170">
    <property type="term" value="F:pyridoxal phosphate binding"/>
    <property type="evidence" value="ECO:0007669"/>
    <property type="project" value="InterPro"/>
</dbReference>
<keyword evidence="8" id="KW-0028">Amino-acid biosynthesis</keyword>
<sequence length="354" mass="39332">MKEFWSSRIRALEPYTPGEQPRDRKWIKLNTNENPYPPSPRALEAVRAAAEAGLRLYPDPEASALREALAEFHGRKPEEVFVGNGSDEILAFCFQAFFGPEQPVVFPDITYSFYPVYAGLFGVPFRQIPLNEDFTLPVERFLGDNGGVVFPNPNAPTGIALPLAEVERIASGNPRAVVVIDEAYVDFGAESAAACLDRHPNLLVARTFSKSRALAGLRVGYALGSANLIAALNCVKNSFNSYTLDRVALAAAEASVRDRAYFEERRREVMATRTRTAARLEALGFEVCPSCANFLFVRHPDYGGKALYEGLRERGILVRRWDQRRVQDHLRITVGSEADMDALMDALSALTTRR</sequence>
<dbReference type="InterPro" id="IPR015424">
    <property type="entry name" value="PyrdxlP-dep_Trfase"/>
</dbReference>
<comment type="pathway">
    <text evidence="2 8">Amino-acid biosynthesis; L-histidine biosynthesis; L-histidine from 5-phospho-alpha-D-ribose 1-diphosphate: step 7/9.</text>
</comment>
<dbReference type="InterPro" id="IPR015422">
    <property type="entry name" value="PyrdxlP-dep_Trfase_small"/>
</dbReference>
<dbReference type="Proteomes" id="UP000824208">
    <property type="component" value="Unassembled WGS sequence"/>
</dbReference>
<dbReference type="InterPro" id="IPR050106">
    <property type="entry name" value="HistidinolP_aminotransfase"/>
</dbReference>
<dbReference type="InterPro" id="IPR005861">
    <property type="entry name" value="HisP_aminotrans"/>
</dbReference>
<gene>
    <name evidence="8" type="primary">hisC</name>
    <name evidence="10" type="ORF">H9714_02355</name>
</gene>
<dbReference type="GO" id="GO:0000105">
    <property type="term" value="P:L-histidine biosynthetic process"/>
    <property type="evidence" value="ECO:0007669"/>
    <property type="project" value="UniProtKB-UniRule"/>
</dbReference>
<evidence type="ECO:0000256" key="2">
    <source>
        <dbReference type="ARBA" id="ARBA00005011"/>
    </source>
</evidence>
<accession>A0A9D2MA17</accession>
<evidence type="ECO:0000313" key="10">
    <source>
        <dbReference type="EMBL" id="HJB56374.1"/>
    </source>
</evidence>
<comment type="caution">
    <text evidence="10">The sequence shown here is derived from an EMBL/GenBank/DDBJ whole genome shotgun (WGS) entry which is preliminary data.</text>
</comment>
<name>A0A9D2MA17_9FIRM</name>
<organism evidence="10 11">
    <name type="scientific">Candidatus Flavonifractor intestinipullorum</name>
    <dbReference type="NCBI Taxonomy" id="2838587"/>
    <lineage>
        <taxon>Bacteria</taxon>
        <taxon>Bacillati</taxon>
        <taxon>Bacillota</taxon>
        <taxon>Clostridia</taxon>
        <taxon>Eubacteriales</taxon>
        <taxon>Oscillospiraceae</taxon>
        <taxon>Flavonifractor</taxon>
    </lineage>
</organism>
<comment type="similarity">
    <text evidence="8">Belongs to the class-II pyridoxal-phosphate-dependent aminotransferase family. Histidinol-phosphate aminotransferase subfamily.</text>
</comment>
<evidence type="ECO:0000256" key="6">
    <source>
        <dbReference type="ARBA" id="ARBA00022898"/>
    </source>
</evidence>
<keyword evidence="4 8" id="KW-0032">Aminotransferase</keyword>
<dbReference type="InterPro" id="IPR004839">
    <property type="entry name" value="Aminotransferase_I/II_large"/>
</dbReference>
<dbReference type="HAMAP" id="MF_01023">
    <property type="entry name" value="HisC_aminotrans_2"/>
    <property type="match status" value="1"/>
</dbReference>
<dbReference type="SUPFAM" id="SSF53383">
    <property type="entry name" value="PLP-dependent transferases"/>
    <property type="match status" value="1"/>
</dbReference>
<reference evidence="10" key="2">
    <citation type="submission" date="2021-04" db="EMBL/GenBank/DDBJ databases">
        <authorList>
            <person name="Gilroy R."/>
        </authorList>
    </citation>
    <scope>NUCLEOTIDE SEQUENCE</scope>
    <source>
        <strain evidence="10">CHK189-11263</strain>
    </source>
</reference>
<feature type="domain" description="Aminotransferase class I/classII large" evidence="9">
    <location>
        <begin position="25"/>
        <end position="347"/>
    </location>
</feature>
<dbReference type="Pfam" id="PF00155">
    <property type="entry name" value="Aminotran_1_2"/>
    <property type="match status" value="1"/>
</dbReference>
<reference evidence="10" key="1">
    <citation type="journal article" date="2021" name="PeerJ">
        <title>Extensive microbial diversity within the chicken gut microbiome revealed by metagenomics and culture.</title>
        <authorList>
            <person name="Gilroy R."/>
            <person name="Ravi A."/>
            <person name="Getino M."/>
            <person name="Pursley I."/>
            <person name="Horton D.L."/>
            <person name="Alikhan N.F."/>
            <person name="Baker D."/>
            <person name="Gharbi K."/>
            <person name="Hall N."/>
            <person name="Watson M."/>
            <person name="Adriaenssens E.M."/>
            <person name="Foster-Nyarko E."/>
            <person name="Jarju S."/>
            <person name="Secka A."/>
            <person name="Antonio M."/>
            <person name="Oren A."/>
            <person name="Chaudhuri R.R."/>
            <person name="La Ragione R."/>
            <person name="Hildebrand F."/>
            <person name="Pallen M.J."/>
        </authorList>
    </citation>
    <scope>NUCLEOTIDE SEQUENCE</scope>
    <source>
        <strain evidence="10">CHK189-11263</strain>
    </source>
</reference>
<comment type="subunit">
    <text evidence="3 8">Homodimer.</text>
</comment>
<keyword evidence="6 8" id="KW-0663">Pyridoxal phosphate</keyword>
<comment type="cofactor">
    <cofactor evidence="1 8">
        <name>pyridoxal 5'-phosphate</name>
        <dbReference type="ChEBI" id="CHEBI:597326"/>
    </cofactor>
</comment>
<protein>
    <recommendedName>
        <fullName evidence="8">Histidinol-phosphate aminotransferase</fullName>
        <ecNumber evidence="8">2.6.1.9</ecNumber>
    </recommendedName>
    <alternativeName>
        <fullName evidence="8">Imidazole acetol-phosphate transaminase</fullName>
    </alternativeName>
</protein>
<keyword evidence="8" id="KW-0368">Histidine biosynthesis</keyword>